<reference evidence="3" key="1">
    <citation type="journal article" date="2023" name="G3 (Bethesda)">
        <title>A reference genome for the long-term kleptoplast-retaining sea slug Elysia crispata morphotype clarki.</title>
        <authorList>
            <person name="Eastman K.E."/>
            <person name="Pendleton A.L."/>
            <person name="Shaikh M.A."/>
            <person name="Suttiyut T."/>
            <person name="Ogas R."/>
            <person name="Tomko P."/>
            <person name="Gavelis G."/>
            <person name="Widhalm J.R."/>
            <person name="Wisecaver J.H."/>
        </authorList>
    </citation>
    <scope>NUCLEOTIDE SEQUENCE</scope>
    <source>
        <strain evidence="3">ECLA1</strain>
    </source>
</reference>
<comment type="caution">
    <text evidence="3">The sequence shown here is derived from an EMBL/GenBank/DDBJ whole genome shotgun (WGS) entry which is preliminary data.</text>
</comment>
<name>A0AAE1DDS3_9GAST</name>
<feature type="region of interest" description="Disordered" evidence="2">
    <location>
        <begin position="190"/>
        <end position="215"/>
    </location>
</feature>
<dbReference type="Proteomes" id="UP001283361">
    <property type="component" value="Unassembled WGS sequence"/>
</dbReference>
<proteinExistence type="predicted"/>
<dbReference type="EMBL" id="JAWDGP010004193">
    <property type="protein sequence ID" value="KAK3766846.1"/>
    <property type="molecule type" value="Genomic_DNA"/>
</dbReference>
<evidence type="ECO:0000313" key="4">
    <source>
        <dbReference type="Proteomes" id="UP001283361"/>
    </source>
</evidence>
<protein>
    <submittedName>
        <fullName evidence="3">Uncharacterized protein</fullName>
    </submittedName>
</protein>
<evidence type="ECO:0000313" key="3">
    <source>
        <dbReference type="EMBL" id="KAK3766846.1"/>
    </source>
</evidence>
<evidence type="ECO:0000256" key="1">
    <source>
        <dbReference type="SAM" id="Coils"/>
    </source>
</evidence>
<feature type="coiled-coil region" evidence="1">
    <location>
        <begin position="86"/>
        <end position="113"/>
    </location>
</feature>
<gene>
    <name evidence="3" type="ORF">RRG08_051990</name>
</gene>
<organism evidence="3 4">
    <name type="scientific">Elysia crispata</name>
    <name type="common">lettuce slug</name>
    <dbReference type="NCBI Taxonomy" id="231223"/>
    <lineage>
        <taxon>Eukaryota</taxon>
        <taxon>Metazoa</taxon>
        <taxon>Spiralia</taxon>
        <taxon>Lophotrochozoa</taxon>
        <taxon>Mollusca</taxon>
        <taxon>Gastropoda</taxon>
        <taxon>Heterobranchia</taxon>
        <taxon>Euthyneura</taxon>
        <taxon>Panpulmonata</taxon>
        <taxon>Sacoglossa</taxon>
        <taxon>Placobranchoidea</taxon>
        <taxon>Plakobranchidae</taxon>
        <taxon>Elysia</taxon>
    </lineage>
</organism>
<keyword evidence="1" id="KW-0175">Coiled coil</keyword>
<keyword evidence="4" id="KW-1185">Reference proteome</keyword>
<sequence>MPPKRELSPEQVQEIRSLRGQLPAAEAKKSFGIGSTRLYNIWRASPPLERYEVASPLPVVPRAPPLATASPLAKAPDAGCSQLPTVADFYNHLDRLEARAEQATNLLVQVLAELSKDDDSDLLEEFVAGEQQQEIAEQVRETRHEQTEVRMDLQKVGQAVEAAQKWAYISIAAVLVWKVFAATWKRCTPVVPTPQQEPQPPAVESAKPGDPFYMA</sequence>
<feature type="compositionally biased region" description="Pro residues" evidence="2">
    <location>
        <begin position="191"/>
        <end position="201"/>
    </location>
</feature>
<accession>A0AAE1DDS3</accession>
<dbReference type="AlphaFoldDB" id="A0AAE1DDS3"/>
<evidence type="ECO:0000256" key="2">
    <source>
        <dbReference type="SAM" id="MobiDB-lite"/>
    </source>
</evidence>